<dbReference type="Gene3D" id="3.40.190.290">
    <property type="match status" value="1"/>
</dbReference>
<comment type="caution">
    <text evidence="6">The sequence shown here is derived from an EMBL/GenBank/DDBJ whole genome shotgun (WGS) entry which is preliminary data.</text>
</comment>
<dbReference type="SUPFAM" id="SSF53850">
    <property type="entry name" value="Periplasmic binding protein-like II"/>
    <property type="match status" value="1"/>
</dbReference>
<dbReference type="InterPro" id="IPR050950">
    <property type="entry name" value="HTH-type_LysR_regulators"/>
</dbReference>
<feature type="domain" description="HTH lysR-type" evidence="5">
    <location>
        <begin position="1"/>
        <end position="58"/>
    </location>
</feature>
<dbReference type="Gene3D" id="1.10.10.10">
    <property type="entry name" value="Winged helix-like DNA-binding domain superfamily/Winged helix DNA-binding domain"/>
    <property type="match status" value="1"/>
</dbReference>
<organism evidence="6 7">
    <name type="scientific">Tomitella cavernea</name>
    <dbReference type="NCBI Taxonomy" id="1387982"/>
    <lineage>
        <taxon>Bacteria</taxon>
        <taxon>Bacillati</taxon>
        <taxon>Actinomycetota</taxon>
        <taxon>Actinomycetes</taxon>
        <taxon>Mycobacteriales</taxon>
        <taxon>Tomitella</taxon>
    </lineage>
</organism>
<gene>
    <name evidence="6" type="ORF">GCM10023353_34360</name>
</gene>
<sequence>MDTRKLEHFVAVAESGNFTRAAEESHISQSGLSASIRALENELGLILFERTTRNVLLTSAGAALLPHARRIRLEVAATRATAAAVRSADSGSLALGAVQTFTAVDLPAAIAGFHAAHPAVEVTLREAPTLDLMADVMAGTLDLAFVALDTAPVPAGLSTLVDYAETLSLIVGDDHPLAGRDEVRLDELTRVRFVDFQAGLGLQTFVESFFDNAGVGRNITFRTSEMDQALALVRHGLGAAIVPAPIAQRSGLPCVALTPRPPARTLALIGRAALPLTNPAARAFTAMLGLPT</sequence>
<dbReference type="InterPro" id="IPR036388">
    <property type="entry name" value="WH-like_DNA-bd_sf"/>
</dbReference>
<dbReference type="InterPro" id="IPR036390">
    <property type="entry name" value="WH_DNA-bd_sf"/>
</dbReference>
<dbReference type="InterPro" id="IPR005119">
    <property type="entry name" value="LysR_subst-bd"/>
</dbReference>
<evidence type="ECO:0000259" key="5">
    <source>
        <dbReference type="PROSITE" id="PS50931"/>
    </source>
</evidence>
<dbReference type="InterPro" id="IPR000847">
    <property type="entry name" value="LysR_HTH_N"/>
</dbReference>
<keyword evidence="3" id="KW-0238">DNA-binding</keyword>
<evidence type="ECO:0000256" key="3">
    <source>
        <dbReference type="ARBA" id="ARBA00023125"/>
    </source>
</evidence>
<dbReference type="Pfam" id="PF03466">
    <property type="entry name" value="LysR_substrate"/>
    <property type="match status" value="1"/>
</dbReference>
<dbReference type="PANTHER" id="PTHR30419:SF31">
    <property type="entry name" value="BLR3139 PROTEIN"/>
    <property type="match status" value="1"/>
</dbReference>
<dbReference type="PROSITE" id="PS50931">
    <property type="entry name" value="HTH_LYSR"/>
    <property type="match status" value="1"/>
</dbReference>
<dbReference type="PRINTS" id="PR00039">
    <property type="entry name" value="HTHLYSR"/>
</dbReference>
<evidence type="ECO:0000256" key="4">
    <source>
        <dbReference type="ARBA" id="ARBA00023163"/>
    </source>
</evidence>
<keyword evidence="7" id="KW-1185">Reference proteome</keyword>
<dbReference type="Pfam" id="PF00126">
    <property type="entry name" value="HTH_1"/>
    <property type="match status" value="1"/>
</dbReference>
<accession>A0ABP9CZF1</accession>
<proteinExistence type="inferred from homology"/>
<keyword evidence="2" id="KW-0805">Transcription regulation</keyword>
<protein>
    <submittedName>
        <fullName evidence="6">LysR substrate-binding domain-containing protein</fullName>
    </submittedName>
</protein>
<evidence type="ECO:0000256" key="2">
    <source>
        <dbReference type="ARBA" id="ARBA00023015"/>
    </source>
</evidence>
<dbReference type="EMBL" id="BAABKQ010000001">
    <property type="protein sequence ID" value="GAA4822865.1"/>
    <property type="molecule type" value="Genomic_DNA"/>
</dbReference>
<comment type="similarity">
    <text evidence="1">Belongs to the LysR transcriptional regulatory family.</text>
</comment>
<keyword evidence="4" id="KW-0804">Transcription</keyword>
<dbReference type="Proteomes" id="UP001500839">
    <property type="component" value="Unassembled WGS sequence"/>
</dbReference>
<dbReference type="PANTHER" id="PTHR30419">
    <property type="entry name" value="HTH-TYPE TRANSCRIPTIONAL REGULATOR YBHD"/>
    <property type="match status" value="1"/>
</dbReference>
<name>A0ABP9CZF1_9ACTN</name>
<dbReference type="RefSeq" id="WP_200172369.1">
    <property type="nucleotide sequence ID" value="NZ_BAABKQ010000001.1"/>
</dbReference>
<evidence type="ECO:0000313" key="7">
    <source>
        <dbReference type="Proteomes" id="UP001500839"/>
    </source>
</evidence>
<dbReference type="SUPFAM" id="SSF46785">
    <property type="entry name" value="Winged helix' DNA-binding domain"/>
    <property type="match status" value="1"/>
</dbReference>
<reference evidence="7" key="1">
    <citation type="journal article" date="2019" name="Int. J. Syst. Evol. Microbiol.">
        <title>The Global Catalogue of Microorganisms (GCM) 10K type strain sequencing project: providing services to taxonomists for standard genome sequencing and annotation.</title>
        <authorList>
            <consortium name="The Broad Institute Genomics Platform"/>
            <consortium name="The Broad Institute Genome Sequencing Center for Infectious Disease"/>
            <person name="Wu L."/>
            <person name="Ma J."/>
        </authorList>
    </citation>
    <scope>NUCLEOTIDE SEQUENCE [LARGE SCALE GENOMIC DNA]</scope>
    <source>
        <strain evidence="7">JCM 18542</strain>
    </source>
</reference>
<evidence type="ECO:0000313" key="6">
    <source>
        <dbReference type="EMBL" id="GAA4822865.1"/>
    </source>
</evidence>
<evidence type="ECO:0000256" key="1">
    <source>
        <dbReference type="ARBA" id="ARBA00009437"/>
    </source>
</evidence>